<proteinExistence type="inferred from homology"/>
<sequence>MMKLSVMKNLVQTIDESWKSPVADKIADCWGADKGSTRYIRGSANFLFVFQREDERFILRFNEDSERKVEQIKAELFLLQLLKDKGLAVPEPVQSMNGQLVESVETDLGLYHASVFTIIKGTHPEFEALTDAEFTKWGETLGQLHQTLKECPETSDLNRPSWKDQLTFIRENLSPSETAAWLELDDLSQWAESLPVTNETYGLIHFDFELDNLLWNEDQVGIIDFDDSVYHWFVADIAFALRDMFENKLDLEHASFLSFMEGYRRMTDVDDKLIQELPQFTRMHKLYTFARLLRAVDLDEHQEHPDWLNGLIQKLQAKINAYRQGFVRVTN</sequence>
<protein>
    <submittedName>
        <fullName evidence="3">Phosphotransferase enzyme family protein</fullName>
    </submittedName>
</protein>
<evidence type="ECO:0000313" key="3">
    <source>
        <dbReference type="EMBL" id="GAA0316069.1"/>
    </source>
</evidence>
<dbReference type="InterPro" id="IPR002575">
    <property type="entry name" value="Aminoglycoside_PTrfase"/>
</dbReference>
<name>A0ABN0VSB6_9BACI</name>
<accession>A0ABN0VSB6</accession>
<evidence type="ECO:0000313" key="4">
    <source>
        <dbReference type="Proteomes" id="UP001500782"/>
    </source>
</evidence>
<dbReference type="PANTHER" id="PTHR21064">
    <property type="entry name" value="AMINOGLYCOSIDE PHOSPHOTRANSFERASE DOMAIN-CONTAINING PROTEIN-RELATED"/>
    <property type="match status" value="1"/>
</dbReference>
<organism evidence="3 4">
    <name type="scientific">Bacillus carboniphilus</name>
    <dbReference type="NCBI Taxonomy" id="86663"/>
    <lineage>
        <taxon>Bacteria</taxon>
        <taxon>Bacillati</taxon>
        <taxon>Bacillota</taxon>
        <taxon>Bacilli</taxon>
        <taxon>Bacillales</taxon>
        <taxon>Bacillaceae</taxon>
        <taxon>Bacillus</taxon>
    </lineage>
</organism>
<gene>
    <name evidence="3" type="ORF">GCM10008967_03300</name>
</gene>
<dbReference type="Gene3D" id="3.30.200.20">
    <property type="entry name" value="Phosphorylase Kinase, domain 1"/>
    <property type="match status" value="1"/>
</dbReference>
<keyword evidence="4" id="KW-1185">Reference proteome</keyword>
<comment type="caution">
    <text evidence="3">The sequence shown here is derived from an EMBL/GenBank/DDBJ whole genome shotgun (WGS) entry which is preliminary data.</text>
</comment>
<dbReference type="Gene3D" id="3.90.1200.10">
    <property type="match status" value="1"/>
</dbReference>
<dbReference type="Proteomes" id="UP001500782">
    <property type="component" value="Unassembled WGS sequence"/>
</dbReference>
<feature type="domain" description="Aminoglycoside phosphotransferase" evidence="2">
    <location>
        <begin position="49"/>
        <end position="250"/>
    </location>
</feature>
<dbReference type="Pfam" id="PF01636">
    <property type="entry name" value="APH"/>
    <property type="match status" value="1"/>
</dbReference>
<evidence type="ECO:0000259" key="2">
    <source>
        <dbReference type="Pfam" id="PF01636"/>
    </source>
</evidence>
<reference evidence="3 4" key="1">
    <citation type="journal article" date="2019" name="Int. J. Syst. Evol. Microbiol.">
        <title>The Global Catalogue of Microorganisms (GCM) 10K type strain sequencing project: providing services to taxonomists for standard genome sequencing and annotation.</title>
        <authorList>
            <consortium name="The Broad Institute Genomics Platform"/>
            <consortium name="The Broad Institute Genome Sequencing Center for Infectious Disease"/>
            <person name="Wu L."/>
            <person name="Ma J."/>
        </authorList>
    </citation>
    <scope>NUCLEOTIDE SEQUENCE [LARGE SCALE GENOMIC DNA]</scope>
    <source>
        <strain evidence="3 4">JCM 9731</strain>
    </source>
</reference>
<dbReference type="InterPro" id="IPR050249">
    <property type="entry name" value="Pseudomonas-type_ThrB"/>
</dbReference>
<dbReference type="InterPro" id="IPR011009">
    <property type="entry name" value="Kinase-like_dom_sf"/>
</dbReference>
<comment type="similarity">
    <text evidence="1">Belongs to the pseudomonas-type ThrB family.</text>
</comment>
<evidence type="ECO:0000256" key="1">
    <source>
        <dbReference type="ARBA" id="ARBA00038240"/>
    </source>
</evidence>
<dbReference type="SUPFAM" id="SSF56112">
    <property type="entry name" value="Protein kinase-like (PK-like)"/>
    <property type="match status" value="1"/>
</dbReference>
<dbReference type="PANTHER" id="PTHR21064:SF6">
    <property type="entry name" value="AMINOGLYCOSIDE PHOSPHOTRANSFERASE DOMAIN-CONTAINING PROTEIN"/>
    <property type="match status" value="1"/>
</dbReference>
<dbReference type="EMBL" id="BAAADJ010000004">
    <property type="protein sequence ID" value="GAA0316069.1"/>
    <property type="molecule type" value="Genomic_DNA"/>
</dbReference>